<feature type="region of interest" description="Disordered" evidence="1">
    <location>
        <begin position="351"/>
        <end position="370"/>
    </location>
</feature>
<keyword evidence="2" id="KW-0732">Signal</keyword>
<dbReference type="HOGENOM" id="CLU_548619_0_0_1"/>
<dbReference type="EMBL" id="AQGS01000631">
    <property type="protein sequence ID" value="EPS37598.1"/>
    <property type="molecule type" value="Genomic_DNA"/>
</dbReference>
<feature type="signal peptide" evidence="2">
    <location>
        <begin position="1"/>
        <end position="18"/>
    </location>
</feature>
<dbReference type="OMA" id="IHDICIE"/>
<protein>
    <submittedName>
        <fullName evidence="3">Uncharacterized protein</fullName>
    </submittedName>
</protein>
<reference evidence="3 4" key="1">
    <citation type="journal article" date="2013" name="PLoS Genet.">
        <title>Genomic mechanisms accounting for the adaptation to parasitism in nematode-trapping fungi.</title>
        <authorList>
            <person name="Meerupati T."/>
            <person name="Andersson K.M."/>
            <person name="Friman E."/>
            <person name="Kumar D."/>
            <person name="Tunlid A."/>
            <person name="Ahren D."/>
        </authorList>
    </citation>
    <scope>NUCLEOTIDE SEQUENCE [LARGE SCALE GENOMIC DNA]</scope>
    <source>
        <strain evidence="3 4">CBS 200.50</strain>
    </source>
</reference>
<organism evidence="3 4">
    <name type="scientific">Dactylellina haptotyla (strain CBS 200.50)</name>
    <name type="common">Nematode-trapping fungus</name>
    <name type="synonym">Monacrosporium haptotylum</name>
    <dbReference type="NCBI Taxonomy" id="1284197"/>
    <lineage>
        <taxon>Eukaryota</taxon>
        <taxon>Fungi</taxon>
        <taxon>Dikarya</taxon>
        <taxon>Ascomycota</taxon>
        <taxon>Pezizomycotina</taxon>
        <taxon>Orbiliomycetes</taxon>
        <taxon>Orbiliales</taxon>
        <taxon>Orbiliaceae</taxon>
        <taxon>Dactylellina</taxon>
    </lineage>
</organism>
<dbReference type="Proteomes" id="UP000015100">
    <property type="component" value="Unassembled WGS sequence"/>
</dbReference>
<feature type="compositionally biased region" description="Polar residues" evidence="1">
    <location>
        <begin position="358"/>
        <end position="367"/>
    </location>
</feature>
<gene>
    <name evidence="3" type="ORF">H072_8726</name>
</gene>
<keyword evidence="4" id="KW-1185">Reference proteome</keyword>
<evidence type="ECO:0000313" key="3">
    <source>
        <dbReference type="EMBL" id="EPS37598.1"/>
    </source>
</evidence>
<dbReference type="AlphaFoldDB" id="S8BEA9"/>
<name>S8BEA9_DACHA</name>
<sequence length="497" mass="55927">MGFLIVAISIGLATIVSCYEMGFLAEAIPDVRLRDQPEGFWNRYIRGLECAIIPPTDGGVINEIVLRIDSDLNAPKAMVFYRSTPQLGPDSVARDSSPCNDANIAFMVKWYPVADSLQIFEPEDPVFTHFSEIVPESYLWRDLQQLAEGDVLGQDINGDWDLLRKGVELLSPGILDAEEIIGADGGHADEDEDEDEGEDEEEDEEEESETSPFTESEFAQAKQILAGTGLLEGDTTRFQEMWDFEDNYPEFYDRLLQEFIGIRQRFLDEGSYIPVPIGLLVRYPPEELEDMGIVEDEREVDARLYLTLMKAKDPTFTSRMPSLFRLFEGLDPGRFNQLSVIADQIVNNMRDQREGRESTQASQSTGGSHFGEHEDIISGSEYLNGLEDQDIDMQYWEAQGGQQQTLQPSEYAGQADINIPDYSEDEDRDIPPWLNNQDNWSLSNQFVQGGSGLSAYSPAAFSVGREENISGCFTQGECLTQIEEEEVETDEFHPGNM</sequence>
<comment type="caution">
    <text evidence="3">The sequence shown here is derived from an EMBL/GenBank/DDBJ whole genome shotgun (WGS) entry which is preliminary data.</text>
</comment>
<proteinExistence type="predicted"/>
<feature type="chain" id="PRO_5004561129" evidence="2">
    <location>
        <begin position="19"/>
        <end position="497"/>
    </location>
</feature>
<accession>S8BEA9</accession>
<feature type="region of interest" description="Disordered" evidence="1">
    <location>
        <begin position="180"/>
        <end position="217"/>
    </location>
</feature>
<evidence type="ECO:0000313" key="4">
    <source>
        <dbReference type="Proteomes" id="UP000015100"/>
    </source>
</evidence>
<feature type="compositionally biased region" description="Acidic residues" evidence="1">
    <location>
        <begin position="189"/>
        <end position="209"/>
    </location>
</feature>
<evidence type="ECO:0000256" key="2">
    <source>
        <dbReference type="SAM" id="SignalP"/>
    </source>
</evidence>
<evidence type="ECO:0000256" key="1">
    <source>
        <dbReference type="SAM" id="MobiDB-lite"/>
    </source>
</evidence>
<reference evidence="4" key="2">
    <citation type="submission" date="2013-04" db="EMBL/GenBank/DDBJ databases">
        <title>Genomic mechanisms accounting for the adaptation to parasitism in nematode-trapping fungi.</title>
        <authorList>
            <person name="Ahren D.G."/>
        </authorList>
    </citation>
    <scope>NUCLEOTIDE SEQUENCE [LARGE SCALE GENOMIC DNA]</scope>
    <source>
        <strain evidence="4">CBS 200.50</strain>
    </source>
</reference>
<dbReference type="OrthoDB" id="5334223at2759"/>